<evidence type="ECO:0000256" key="2">
    <source>
        <dbReference type="ARBA" id="ARBA00022475"/>
    </source>
</evidence>
<feature type="transmembrane region" description="Helical" evidence="7">
    <location>
        <begin position="346"/>
        <end position="364"/>
    </location>
</feature>
<dbReference type="InterPro" id="IPR000620">
    <property type="entry name" value="EamA_dom"/>
</dbReference>
<evidence type="ECO:0000256" key="4">
    <source>
        <dbReference type="ARBA" id="ARBA00022989"/>
    </source>
</evidence>
<feature type="compositionally biased region" description="Low complexity" evidence="6">
    <location>
        <begin position="58"/>
        <end position="69"/>
    </location>
</feature>
<feature type="transmembrane region" description="Helical" evidence="7">
    <location>
        <begin position="272"/>
        <end position="293"/>
    </location>
</feature>
<evidence type="ECO:0000313" key="10">
    <source>
        <dbReference type="Proteomes" id="UP001165160"/>
    </source>
</evidence>
<feature type="domain" description="EamA" evidence="8">
    <location>
        <begin position="242"/>
        <end position="382"/>
    </location>
</feature>
<dbReference type="AlphaFoldDB" id="A0A9W7FJ58"/>
<evidence type="ECO:0000259" key="8">
    <source>
        <dbReference type="Pfam" id="PF00892"/>
    </source>
</evidence>
<dbReference type="InterPro" id="IPR051258">
    <property type="entry name" value="Diverse_Substrate_Transporter"/>
</dbReference>
<dbReference type="GO" id="GO:0005886">
    <property type="term" value="C:plasma membrane"/>
    <property type="evidence" value="ECO:0007669"/>
    <property type="project" value="UniProtKB-SubCell"/>
</dbReference>
<dbReference type="PANTHER" id="PTHR42920">
    <property type="entry name" value="OS03G0707200 PROTEIN-RELATED"/>
    <property type="match status" value="1"/>
</dbReference>
<dbReference type="SUPFAM" id="SSF103481">
    <property type="entry name" value="Multidrug resistance efflux transporter EmrE"/>
    <property type="match status" value="2"/>
</dbReference>
<name>A0A9W7FJ58_9STRA</name>
<feature type="transmembrane region" description="Helical" evidence="7">
    <location>
        <begin position="212"/>
        <end position="230"/>
    </location>
</feature>
<evidence type="ECO:0000256" key="6">
    <source>
        <dbReference type="SAM" id="MobiDB-lite"/>
    </source>
</evidence>
<sequence length="416" mass="44027">MRRIVKVLTVVLATIYCFHDTSGYLLRLPSSRIKPISHIIATGALNEVNEQDNRKESSPSSSSSSTATATATATSSATQLQSLLLLICVTVIWGTQHSVIKIAVESATDSASFSAARFAVGGLFATVPVILSRSSSPQSSEPSQPSESSSNLLSYPPVKYGLDLGLWMLLGYAFQAVALETTTASRSAFLLYLNVKFVPFFQYFLERKSVSLSTWAGAAVALFGTGLLCLDQDGGMGGWNAGDTWSVAAAAASAMFILRLEKASSSLNDSNTPLFNAISIWFVAIGALLWSFAGHSGSLSSTISDFTTTASENLLPLFYLGGVTTALANFLQTIGQREVSAEKASLIYALDPVWGAVFANLLLGEQLGRYGILGAGLITVAAAQNALFALTTTTTTKIPEDTTDMTDTIDITTKDI</sequence>
<feature type="domain" description="EamA" evidence="8">
    <location>
        <begin position="83"/>
        <end position="228"/>
    </location>
</feature>
<feature type="transmembrane region" description="Helical" evidence="7">
    <location>
        <begin position="313"/>
        <end position="334"/>
    </location>
</feature>
<keyword evidence="10" id="KW-1185">Reference proteome</keyword>
<accession>A0A9W7FJ58</accession>
<evidence type="ECO:0000256" key="3">
    <source>
        <dbReference type="ARBA" id="ARBA00022692"/>
    </source>
</evidence>
<proteinExistence type="predicted"/>
<feature type="region of interest" description="Disordered" evidence="6">
    <location>
        <begin position="48"/>
        <end position="69"/>
    </location>
</feature>
<dbReference type="EMBL" id="BRXX01000459">
    <property type="protein sequence ID" value="GMI13167.1"/>
    <property type="molecule type" value="Genomic_DNA"/>
</dbReference>
<keyword evidence="2" id="KW-1003">Cell membrane</keyword>
<dbReference type="InterPro" id="IPR037185">
    <property type="entry name" value="EmrE-like"/>
</dbReference>
<protein>
    <recommendedName>
        <fullName evidence="8">EamA domain-containing protein</fullName>
    </recommendedName>
</protein>
<feature type="transmembrane region" description="Helical" evidence="7">
    <location>
        <begin position="242"/>
        <end position="260"/>
    </location>
</feature>
<dbReference type="PANTHER" id="PTHR42920:SF5">
    <property type="entry name" value="EAMA DOMAIN-CONTAINING PROTEIN"/>
    <property type="match status" value="1"/>
</dbReference>
<comment type="caution">
    <text evidence="9">The sequence shown here is derived from an EMBL/GenBank/DDBJ whole genome shotgun (WGS) entry which is preliminary data.</text>
</comment>
<organism evidence="9 10">
    <name type="scientific">Triparma verrucosa</name>
    <dbReference type="NCBI Taxonomy" id="1606542"/>
    <lineage>
        <taxon>Eukaryota</taxon>
        <taxon>Sar</taxon>
        <taxon>Stramenopiles</taxon>
        <taxon>Ochrophyta</taxon>
        <taxon>Bolidophyceae</taxon>
        <taxon>Parmales</taxon>
        <taxon>Triparmaceae</taxon>
        <taxon>Triparma</taxon>
    </lineage>
</organism>
<gene>
    <name evidence="9" type="ORF">TrVE_jg125</name>
</gene>
<keyword evidence="3 7" id="KW-0812">Transmembrane</keyword>
<evidence type="ECO:0000256" key="5">
    <source>
        <dbReference type="ARBA" id="ARBA00023136"/>
    </source>
</evidence>
<evidence type="ECO:0000256" key="7">
    <source>
        <dbReference type="SAM" id="Phobius"/>
    </source>
</evidence>
<evidence type="ECO:0000256" key="1">
    <source>
        <dbReference type="ARBA" id="ARBA00004651"/>
    </source>
</evidence>
<evidence type="ECO:0000313" key="9">
    <source>
        <dbReference type="EMBL" id="GMI13167.1"/>
    </source>
</evidence>
<reference evidence="10" key="1">
    <citation type="journal article" date="2023" name="Commun. Biol.">
        <title>Genome analysis of Parmales, the sister group of diatoms, reveals the evolutionary specialization of diatoms from phago-mixotrophs to photoautotrophs.</title>
        <authorList>
            <person name="Ban H."/>
            <person name="Sato S."/>
            <person name="Yoshikawa S."/>
            <person name="Yamada K."/>
            <person name="Nakamura Y."/>
            <person name="Ichinomiya M."/>
            <person name="Sato N."/>
            <person name="Blanc-Mathieu R."/>
            <person name="Endo H."/>
            <person name="Kuwata A."/>
            <person name="Ogata H."/>
        </authorList>
    </citation>
    <scope>NUCLEOTIDE SEQUENCE [LARGE SCALE GENOMIC DNA]</scope>
    <source>
        <strain evidence="10">NIES 3699</strain>
    </source>
</reference>
<feature type="transmembrane region" description="Helical" evidence="7">
    <location>
        <begin position="370"/>
        <end position="390"/>
    </location>
</feature>
<dbReference type="Proteomes" id="UP001165160">
    <property type="component" value="Unassembled WGS sequence"/>
</dbReference>
<keyword evidence="5 7" id="KW-0472">Membrane</keyword>
<dbReference type="Pfam" id="PF00892">
    <property type="entry name" value="EamA"/>
    <property type="match status" value="2"/>
</dbReference>
<comment type="subcellular location">
    <subcellularLocation>
        <location evidence="1">Cell membrane</location>
        <topology evidence="1">Multi-pass membrane protein</topology>
    </subcellularLocation>
</comment>
<keyword evidence="4 7" id="KW-1133">Transmembrane helix</keyword>